<dbReference type="GO" id="GO:0008234">
    <property type="term" value="F:cysteine-type peptidase activity"/>
    <property type="evidence" value="ECO:0007669"/>
    <property type="project" value="InterPro"/>
</dbReference>
<evidence type="ECO:0000256" key="4">
    <source>
        <dbReference type="SAM" id="SignalP"/>
    </source>
</evidence>
<evidence type="ECO:0000256" key="1">
    <source>
        <dbReference type="ARBA" id="ARBA00008455"/>
    </source>
</evidence>
<dbReference type="InterPro" id="IPR000668">
    <property type="entry name" value="Peptidase_C1A_C"/>
</dbReference>
<dbReference type="SUPFAM" id="SSF54001">
    <property type="entry name" value="Cysteine proteinases"/>
    <property type="match status" value="1"/>
</dbReference>
<feature type="domain" description="Cathepsin propeptide inhibitor" evidence="6">
    <location>
        <begin position="42"/>
        <end position="98"/>
    </location>
</feature>
<comment type="similarity">
    <text evidence="1">Belongs to the peptidase C1 family.</text>
</comment>
<keyword evidence="8" id="KW-1185">Reference proteome</keyword>
<keyword evidence="4" id="KW-0732">Signal</keyword>
<evidence type="ECO:0000256" key="3">
    <source>
        <dbReference type="SAM" id="Phobius"/>
    </source>
</evidence>
<dbReference type="EMBL" id="CAJGYO010000003">
    <property type="protein sequence ID" value="CAD6216874.1"/>
    <property type="molecule type" value="Genomic_DNA"/>
</dbReference>
<dbReference type="AlphaFoldDB" id="A0A811MW04"/>
<dbReference type="GO" id="GO:0006508">
    <property type="term" value="P:proteolysis"/>
    <property type="evidence" value="ECO:0007669"/>
    <property type="project" value="InterPro"/>
</dbReference>
<dbReference type="OrthoDB" id="661329at2759"/>
<dbReference type="CDD" id="cd02248">
    <property type="entry name" value="Peptidase_C1A"/>
    <property type="match status" value="1"/>
</dbReference>
<keyword evidence="3" id="KW-0472">Membrane</keyword>
<dbReference type="PANTHER" id="PTHR12411">
    <property type="entry name" value="CYSTEINE PROTEASE FAMILY C1-RELATED"/>
    <property type="match status" value="1"/>
</dbReference>
<organism evidence="7 8">
    <name type="scientific">Miscanthus lutarioriparius</name>
    <dbReference type="NCBI Taxonomy" id="422564"/>
    <lineage>
        <taxon>Eukaryota</taxon>
        <taxon>Viridiplantae</taxon>
        <taxon>Streptophyta</taxon>
        <taxon>Embryophyta</taxon>
        <taxon>Tracheophyta</taxon>
        <taxon>Spermatophyta</taxon>
        <taxon>Magnoliopsida</taxon>
        <taxon>Liliopsida</taxon>
        <taxon>Poales</taxon>
        <taxon>Poaceae</taxon>
        <taxon>PACMAD clade</taxon>
        <taxon>Panicoideae</taxon>
        <taxon>Andropogonodae</taxon>
        <taxon>Andropogoneae</taxon>
        <taxon>Saccharinae</taxon>
        <taxon>Miscanthus</taxon>
    </lineage>
</organism>
<dbReference type="InterPro" id="IPR025660">
    <property type="entry name" value="Pept_his_AS"/>
</dbReference>
<dbReference type="Pfam" id="PF08246">
    <property type="entry name" value="Inhibitor_I29"/>
    <property type="match status" value="1"/>
</dbReference>
<feature type="chain" id="PRO_5032700886" evidence="4">
    <location>
        <begin position="23"/>
        <end position="407"/>
    </location>
</feature>
<protein>
    <submittedName>
        <fullName evidence="7">Uncharacterized protein</fullName>
    </submittedName>
</protein>
<evidence type="ECO:0000313" key="8">
    <source>
        <dbReference type="Proteomes" id="UP000604825"/>
    </source>
</evidence>
<dbReference type="InterPro" id="IPR013201">
    <property type="entry name" value="Prot_inhib_I29"/>
</dbReference>
<feature type="signal peptide" evidence="4">
    <location>
        <begin position="1"/>
        <end position="22"/>
    </location>
</feature>
<name>A0A811MW04_9POAL</name>
<evidence type="ECO:0000259" key="5">
    <source>
        <dbReference type="SMART" id="SM00645"/>
    </source>
</evidence>
<keyword evidence="3" id="KW-1133">Transmembrane helix</keyword>
<keyword evidence="2" id="KW-1015">Disulfide bond</keyword>
<dbReference type="InterPro" id="IPR039417">
    <property type="entry name" value="Peptidase_C1A_papain-like"/>
</dbReference>
<comment type="caution">
    <text evidence="7">The sequence shown here is derived from an EMBL/GenBank/DDBJ whole genome shotgun (WGS) entry which is preliminary data.</text>
</comment>
<evidence type="ECO:0000256" key="2">
    <source>
        <dbReference type="ARBA" id="ARBA00023157"/>
    </source>
</evidence>
<evidence type="ECO:0000259" key="6">
    <source>
        <dbReference type="SMART" id="SM00848"/>
    </source>
</evidence>
<evidence type="ECO:0000313" key="7">
    <source>
        <dbReference type="EMBL" id="CAD6216874.1"/>
    </source>
</evidence>
<dbReference type="PROSITE" id="PS00640">
    <property type="entry name" value="THIOL_PROTEASE_ASN"/>
    <property type="match status" value="1"/>
</dbReference>
<accession>A0A811MW04</accession>
<dbReference type="SMART" id="SM00645">
    <property type="entry name" value="Pept_C1"/>
    <property type="match status" value="1"/>
</dbReference>
<dbReference type="Proteomes" id="UP000604825">
    <property type="component" value="Unassembled WGS sequence"/>
</dbReference>
<dbReference type="InterPro" id="IPR025661">
    <property type="entry name" value="Pept_asp_AS"/>
</dbReference>
<proteinExistence type="inferred from homology"/>
<dbReference type="PROSITE" id="PS00639">
    <property type="entry name" value="THIOL_PROTEASE_HIS"/>
    <property type="match status" value="1"/>
</dbReference>
<keyword evidence="3" id="KW-0812">Transmembrane</keyword>
<dbReference type="SMART" id="SM00848">
    <property type="entry name" value="Inhibitor_I29"/>
    <property type="match status" value="1"/>
</dbReference>
<feature type="transmembrane region" description="Helical" evidence="3">
    <location>
        <begin position="345"/>
        <end position="365"/>
    </location>
</feature>
<dbReference type="Gene3D" id="1.10.287.2250">
    <property type="match status" value="1"/>
</dbReference>
<sequence>MGGVVLAAAAVLLAAVVAVAAAELVPVTDKDLESEASLWSLYQRWLSVYNGSLDLGEKPSRFETFKKDARYVNEFNKREDVPYKLGLNQFSDLTDEELDSGMFTGALPEDAGNVSLSSGMTDDDELLASTAGKGAVGLSRWWPLSRASTQSREGKLRTLSEQEVLDCSGDGSCKGGHTYESFDHAIKHGLALDQHGNPPYYPAYVAQKKKCRFNPKKPVVKINGKRMMRDTTEAQLRWRVYKQPVSVVVEANRAFKRYSEGVFTGPCGTRLNHAVLVVGYGTTANGVNYWIVKNSWGKGWGENGYIRMKRNVGTKAGLCGIYKKPMYPIKNNIYRKMIKVQKKKMGVAVLAAAAMLAAMVTVVAGDVPLTDKADHLESEESMWNLYAYIYERGGRLNVLRVNGDVAG</sequence>
<feature type="domain" description="Peptidase C1A papain C-terminal" evidence="5">
    <location>
        <begin position="136"/>
        <end position="329"/>
    </location>
</feature>
<reference evidence="7" key="1">
    <citation type="submission" date="2020-10" db="EMBL/GenBank/DDBJ databases">
        <authorList>
            <person name="Han B."/>
            <person name="Lu T."/>
            <person name="Zhao Q."/>
            <person name="Huang X."/>
            <person name="Zhao Y."/>
        </authorList>
    </citation>
    <scope>NUCLEOTIDE SEQUENCE</scope>
</reference>
<dbReference type="Pfam" id="PF00112">
    <property type="entry name" value="Peptidase_C1"/>
    <property type="match status" value="1"/>
</dbReference>
<dbReference type="InterPro" id="IPR013128">
    <property type="entry name" value="Peptidase_C1A"/>
</dbReference>
<dbReference type="Gene3D" id="3.90.70.10">
    <property type="entry name" value="Cysteine proteinases"/>
    <property type="match status" value="1"/>
</dbReference>
<dbReference type="InterPro" id="IPR038765">
    <property type="entry name" value="Papain-like_cys_pep_sf"/>
</dbReference>
<gene>
    <name evidence="7" type="ORF">NCGR_LOCUS11032</name>
</gene>